<evidence type="ECO:0000313" key="3">
    <source>
        <dbReference type="Proteomes" id="UP000192656"/>
    </source>
</evidence>
<evidence type="ECO:0000313" key="2">
    <source>
        <dbReference type="EMBL" id="SMC37186.1"/>
    </source>
</evidence>
<gene>
    <name evidence="2" type="ORF">SAMN06297251_101462</name>
</gene>
<name>A0A1W1YM32_9HYPH</name>
<proteinExistence type="predicted"/>
<sequence length="785" mass="86353">MTGSISLALGALLFGGISGLLIPAQSELQSQTIPLVAVEYVTDPSRSASDSFSVTGIWEGSFTCGSASSLVTLTIESENDSGAARVDYYPPVGKSGASGSRSYEYEVDPFTGSINLTAGALIDGEKSPDISFDGLVSEDGNTLEGTADLRRQCGTFHFRRVTSPAQLQEATASLVEVTSAPPAVTIMEADTPQEFCDAFQAWGDQLIAAFPDIRSAHDLRGVPPQMERNLFRDDRFEPFFGFPTSTITKQIYQAIDRKYRDRRECRLRDEEMFRVLYSMYRTTQNTVFKRGIADIEAATDWKERIIGSLDRLPQDQSALDRLDELAAEAAERLEPLWPTDLAELMQAISAKRTQLEGQVVAALVETEKALPSKEELASLLRLSQSPEAGQPAMQKAEEWMVAYVDAAVRETDPDMPAYEKLLNLGRLQAEIEKEFQAYSTSAAFRAGLARLSSEMQNLTPPAEEELRLSLAAAVQAQAFYPIRDQVIRARNILPQPSTYERFWDLYHDAVNAWVDGVIADSTKNAASGGGDFPAGSEPDKQDTAFDATNPLGRQTPDVPVTSAADSAFRTQPWTNSAVMVGTYEADFGRLHEFGADGAKIYLGGVTAEIGNSCPNLKSLEVELAGQSALLGSDIRNPDLQRLGMEQLENLAKNLQNPGRLMDAAIQQEEFRRSVSADAVLFLRNFDCYDEAAIRFQDNALAFVRDPMKGVPADKLSMRDICISHLRRNNPPVSSPESYCRCAGDILTGFLSENQRLFLVASEEPTFNVMLNLYPMVDAELRQCRR</sequence>
<dbReference type="RefSeq" id="WP_084408328.1">
    <property type="nucleotide sequence ID" value="NZ_FWXR01000001.1"/>
</dbReference>
<dbReference type="Proteomes" id="UP000192656">
    <property type="component" value="Unassembled WGS sequence"/>
</dbReference>
<evidence type="ECO:0000256" key="1">
    <source>
        <dbReference type="SAM" id="MobiDB-lite"/>
    </source>
</evidence>
<dbReference type="AlphaFoldDB" id="A0A1W1YM32"/>
<dbReference type="EMBL" id="FWXR01000001">
    <property type="protein sequence ID" value="SMC37186.1"/>
    <property type="molecule type" value="Genomic_DNA"/>
</dbReference>
<keyword evidence="3" id="KW-1185">Reference proteome</keyword>
<accession>A0A1W1YM32</accession>
<organism evidence="2 3">
    <name type="scientific">Fulvimarina manganoxydans</name>
    <dbReference type="NCBI Taxonomy" id="937218"/>
    <lineage>
        <taxon>Bacteria</taxon>
        <taxon>Pseudomonadati</taxon>
        <taxon>Pseudomonadota</taxon>
        <taxon>Alphaproteobacteria</taxon>
        <taxon>Hyphomicrobiales</taxon>
        <taxon>Aurantimonadaceae</taxon>
        <taxon>Fulvimarina</taxon>
    </lineage>
</organism>
<feature type="region of interest" description="Disordered" evidence="1">
    <location>
        <begin position="528"/>
        <end position="563"/>
    </location>
</feature>
<dbReference type="STRING" id="937218.SAMN06297251_101462"/>
<dbReference type="OrthoDB" id="1818119at2"/>
<reference evidence="2 3" key="1">
    <citation type="submission" date="2017-04" db="EMBL/GenBank/DDBJ databases">
        <authorList>
            <person name="Afonso C.L."/>
            <person name="Miller P.J."/>
            <person name="Scott M.A."/>
            <person name="Spackman E."/>
            <person name="Goraichik I."/>
            <person name="Dimitrov K.M."/>
            <person name="Suarez D.L."/>
            <person name="Swayne D.E."/>
        </authorList>
    </citation>
    <scope>NUCLEOTIDE SEQUENCE [LARGE SCALE GENOMIC DNA]</scope>
    <source>
        <strain evidence="2 3">CGMCC 1.10972</strain>
    </source>
</reference>
<protein>
    <submittedName>
        <fullName evidence="2">Uncharacterized protein</fullName>
    </submittedName>
</protein>